<proteinExistence type="predicted"/>
<reference evidence="1 2" key="1">
    <citation type="submission" date="2015-06" db="EMBL/GenBank/DDBJ databases">
        <authorList>
            <person name="Hoefler B.C."/>
            <person name="Straight P.D."/>
        </authorList>
    </citation>
    <scope>NUCLEOTIDE SEQUENCE [LARGE SCALE GENOMIC DNA]</scope>
    <source>
        <strain evidence="1 2">NRRL 3427</strain>
    </source>
</reference>
<dbReference type="PATRIC" id="fig|1938.6.peg.4465"/>
<accession>A0A0L8KA01</accession>
<sequence>MLYYENEVKKAIDQKQVVYYHVTPEYDGNTVVPFRYRMQAEGWPPLGREEYISMSMWRIRYSL</sequence>
<dbReference type="EMBL" id="LGUP01000237">
    <property type="protein sequence ID" value="KOG22688.1"/>
    <property type="molecule type" value="Genomic_DNA"/>
</dbReference>
<comment type="caution">
    <text evidence="1">The sequence shown here is derived from an EMBL/GenBank/DDBJ whole genome shotgun (WGS) entry which is preliminary data.</text>
</comment>
<dbReference type="AlphaFoldDB" id="A0A0L8KA01"/>
<protein>
    <submittedName>
        <fullName evidence="1">Uncharacterized protein</fullName>
    </submittedName>
</protein>
<dbReference type="InterPro" id="IPR044929">
    <property type="entry name" value="DNA/RNA_non-sp_Endonuclease_sf"/>
</dbReference>
<dbReference type="Gene3D" id="3.40.570.10">
    <property type="entry name" value="Extracellular Endonuclease, subunit A"/>
    <property type="match status" value="1"/>
</dbReference>
<evidence type="ECO:0000313" key="2">
    <source>
        <dbReference type="Proteomes" id="UP000037023"/>
    </source>
</evidence>
<evidence type="ECO:0000313" key="1">
    <source>
        <dbReference type="EMBL" id="KOG22688.1"/>
    </source>
</evidence>
<dbReference type="Proteomes" id="UP000037023">
    <property type="component" value="Unassembled WGS sequence"/>
</dbReference>
<gene>
    <name evidence="1" type="ORF">ADK34_20760</name>
</gene>
<name>A0A0L8KA01_STRVR</name>
<organism evidence="1 2">
    <name type="scientific">Streptomyces viridochromogenes</name>
    <dbReference type="NCBI Taxonomy" id="1938"/>
    <lineage>
        <taxon>Bacteria</taxon>
        <taxon>Bacillati</taxon>
        <taxon>Actinomycetota</taxon>
        <taxon>Actinomycetes</taxon>
        <taxon>Kitasatosporales</taxon>
        <taxon>Streptomycetaceae</taxon>
        <taxon>Streptomyces</taxon>
    </lineage>
</organism>